<evidence type="ECO:0000313" key="3">
    <source>
        <dbReference type="EMBL" id="MEB4593610.1"/>
    </source>
</evidence>
<feature type="compositionally biased region" description="Pro residues" evidence="1">
    <location>
        <begin position="144"/>
        <end position="158"/>
    </location>
</feature>
<comment type="caution">
    <text evidence="3">The sequence shown here is derived from an EMBL/GenBank/DDBJ whole genome shotgun (WGS) entry which is preliminary data.</text>
</comment>
<proteinExistence type="predicted"/>
<sequence>MKKLLVGLSLLALSATASADFFGSNNGEWKMGPYGPYWDESDWPEWTPMYWMEEFTDSWDNNNDNGGSYGMPFMGGGYPGMPSYGAPMGYGAPMMPPMGYGAPMMPAPQMGMPMMAPQPMPVPQMGAPMMAPLPVAPGATPGPSAAPAPTAAPVPPAN</sequence>
<evidence type="ECO:0000256" key="1">
    <source>
        <dbReference type="SAM" id="MobiDB-lite"/>
    </source>
</evidence>
<gene>
    <name evidence="3" type="ORF">VSS37_21755</name>
</gene>
<dbReference type="RefSeq" id="WP_324698627.1">
    <property type="nucleotide sequence ID" value="NZ_JAYMYJ010000165.1"/>
</dbReference>
<reference evidence="3 4" key="2">
    <citation type="submission" date="2024-01" db="EMBL/GenBank/DDBJ databases">
        <authorList>
            <person name="Xie X."/>
        </authorList>
    </citation>
    <scope>NUCLEOTIDE SEQUENCE [LARGE SCALE GENOMIC DNA]</scope>
    <source>
        <strain evidence="3">SCUT-1</strain>
    </source>
</reference>
<protein>
    <recommendedName>
        <fullName evidence="5">Sulfur globule protein CV1</fullName>
    </recommendedName>
</protein>
<evidence type="ECO:0000313" key="4">
    <source>
        <dbReference type="Proteomes" id="UP001308005"/>
    </source>
</evidence>
<organism evidence="3 4">
    <name type="scientific">Candidatus Thiothrix phosphatis</name>
    <dbReference type="NCBI Taxonomy" id="3112415"/>
    <lineage>
        <taxon>Bacteria</taxon>
        <taxon>Pseudomonadati</taxon>
        <taxon>Pseudomonadota</taxon>
        <taxon>Gammaproteobacteria</taxon>
        <taxon>Thiotrichales</taxon>
        <taxon>Thiotrichaceae</taxon>
        <taxon>Thiothrix</taxon>
    </lineage>
</organism>
<evidence type="ECO:0000256" key="2">
    <source>
        <dbReference type="SAM" id="SignalP"/>
    </source>
</evidence>
<keyword evidence="4" id="KW-1185">Reference proteome</keyword>
<dbReference type="Proteomes" id="UP001308005">
    <property type="component" value="Unassembled WGS sequence"/>
</dbReference>
<keyword evidence="2" id="KW-0732">Signal</keyword>
<accession>A0ABU6D3D9</accession>
<evidence type="ECO:0008006" key="5">
    <source>
        <dbReference type="Google" id="ProtNLM"/>
    </source>
</evidence>
<reference evidence="4" key="1">
    <citation type="submission" date="2023-07" db="EMBL/GenBank/DDBJ databases">
        <title>The carbon used by Thiothrix.</title>
        <authorList>
            <person name="Chen L."/>
        </authorList>
    </citation>
    <scope>NUCLEOTIDE SEQUENCE [LARGE SCALE GENOMIC DNA]</scope>
</reference>
<dbReference type="EMBL" id="JAYMYJ010000165">
    <property type="protein sequence ID" value="MEB4593610.1"/>
    <property type="molecule type" value="Genomic_DNA"/>
</dbReference>
<feature type="region of interest" description="Disordered" evidence="1">
    <location>
        <begin position="135"/>
        <end position="158"/>
    </location>
</feature>
<feature type="chain" id="PRO_5046984374" description="Sulfur globule protein CV1" evidence="2">
    <location>
        <begin position="20"/>
        <end position="158"/>
    </location>
</feature>
<name>A0ABU6D3D9_9GAMM</name>
<feature type="signal peptide" evidence="2">
    <location>
        <begin position="1"/>
        <end position="19"/>
    </location>
</feature>